<dbReference type="PANTHER" id="PTHR34294">
    <property type="entry name" value="TRANSCRIPTIONAL REGULATOR-RELATED"/>
    <property type="match status" value="1"/>
</dbReference>
<dbReference type="PANTHER" id="PTHR34294:SF1">
    <property type="entry name" value="TRANSCRIPTIONAL REGULATOR LSRR"/>
    <property type="match status" value="1"/>
</dbReference>
<sequence>MSIEPTDNRLSSSVRLPSDEQREHLMVRVAKLYYDLERTQSEIATELGLTRWQVGRLLTEAKELGVVRIEITPRAHRKTELEVQLQQEYGLRDAIVVPSGGTRDSALLMESVAQAAAKYLAGLNPKADLIGVSWGRTMSAVAKFLPGNWNPGVHVVLVNGSTNLRSTSARTSAVAEEFAQAGSGTATLLPVPAIVGKKSTRDALEEDPIIGRVLTLAEQADVVCFGMGGISHQSVLLNSGYLNEDDIDRLRDAGAVGDILGRFIDRDGRIVDQSIDERTVGLRLESLTRKQRAIGVVSGEEKLDIAVAALKARYVSVLVTDEATARHALEVKHDT</sequence>
<evidence type="ECO:0000313" key="6">
    <source>
        <dbReference type="EMBL" id="OBZ94969.1"/>
    </source>
</evidence>
<reference evidence="6 7" key="1">
    <citation type="journal article" date="2016" name="Syst. Appl. Microbiol.">
        <title>Pararhizobium polonicum sp. nov. isolated from tumors on stone fruit rootstocks.</title>
        <authorList>
            <person name="Pulawska J."/>
            <person name="Kuzmanovic N."/>
            <person name="Willems A."/>
            <person name="Pothier J.F."/>
        </authorList>
    </citation>
    <scope>NUCLEOTIDE SEQUENCE [LARGE SCALE GENOMIC DNA]</scope>
    <source>
        <strain evidence="6 7">F5.1</strain>
    </source>
</reference>
<dbReference type="Gene3D" id="1.10.10.10">
    <property type="entry name" value="Winged helix-like DNA-binding domain superfamily/Winged helix DNA-binding domain"/>
    <property type="match status" value="1"/>
</dbReference>
<keyword evidence="3" id="KW-0238">DNA-binding</keyword>
<dbReference type="Pfam" id="PF04198">
    <property type="entry name" value="Sugar-bind"/>
    <property type="match status" value="1"/>
</dbReference>
<evidence type="ECO:0000256" key="3">
    <source>
        <dbReference type="ARBA" id="ARBA00023125"/>
    </source>
</evidence>
<dbReference type="AlphaFoldDB" id="A0A1C7P153"/>
<dbReference type="GO" id="GO:0030246">
    <property type="term" value="F:carbohydrate binding"/>
    <property type="evidence" value="ECO:0007669"/>
    <property type="project" value="InterPro"/>
</dbReference>
<dbReference type="SUPFAM" id="SSF100950">
    <property type="entry name" value="NagB/RpiA/CoA transferase-like"/>
    <property type="match status" value="1"/>
</dbReference>
<dbReference type="Proteomes" id="UP000093111">
    <property type="component" value="Unassembled WGS sequence"/>
</dbReference>
<dbReference type="InterPro" id="IPR036388">
    <property type="entry name" value="WH-like_DNA-bd_sf"/>
</dbReference>
<keyword evidence="4" id="KW-0804">Transcription</keyword>
<keyword evidence="7" id="KW-1185">Reference proteome</keyword>
<dbReference type="STRING" id="1612624.ADU59_14325"/>
<comment type="similarity">
    <text evidence="1">Belongs to the SorC transcriptional regulatory family.</text>
</comment>
<evidence type="ECO:0000256" key="1">
    <source>
        <dbReference type="ARBA" id="ARBA00010466"/>
    </source>
</evidence>
<dbReference type="Gene3D" id="3.40.50.1360">
    <property type="match status" value="1"/>
</dbReference>
<dbReference type="InterPro" id="IPR037171">
    <property type="entry name" value="NagB/RpiA_transferase-like"/>
</dbReference>
<dbReference type="EMBL" id="LGLV01000008">
    <property type="protein sequence ID" value="OBZ94969.1"/>
    <property type="molecule type" value="Genomic_DNA"/>
</dbReference>
<protein>
    <submittedName>
        <fullName evidence="6">DeoR family transcriptional regulator</fullName>
    </submittedName>
</protein>
<evidence type="ECO:0000259" key="5">
    <source>
        <dbReference type="Pfam" id="PF04198"/>
    </source>
</evidence>
<gene>
    <name evidence="6" type="ORF">ADU59_14325</name>
</gene>
<dbReference type="InterPro" id="IPR051054">
    <property type="entry name" value="SorC_transcr_regulators"/>
</dbReference>
<dbReference type="OrthoDB" id="186585at2"/>
<organism evidence="6 7">
    <name type="scientific">Pararhizobium polonicum</name>
    <dbReference type="NCBI Taxonomy" id="1612624"/>
    <lineage>
        <taxon>Bacteria</taxon>
        <taxon>Pseudomonadati</taxon>
        <taxon>Pseudomonadota</taxon>
        <taxon>Alphaproteobacteria</taxon>
        <taxon>Hyphomicrobiales</taxon>
        <taxon>Rhizobiaceae</taxon>
        <taxon>Rhizobium/Agrobacterium group</taxon>
        <taxon>Pararhizobium</taxon>
    </lineage>
</organism>
<evidence type="ECO:0000256" key="2">
    <source>
        <dbReference type="ARBA" id="ARBA00023015"/>
    </source>
</evidence>
<name>A0A1C7P153_9HYPH</name>
<keyword evidence="2" id="KW-0805">Transcription regulation</keyword>
<dbReference type="GO" id="GO:0003677">
    <property type="term" value="F:DNA binding"/>
    <property type="evidence" value="ECO:0007669"/>
    <property type="project" value="UniProtKB-KW"/>
</dbReference>
<feature type="domain" description="Sugar-binding" evidence="5">
    <location>
        <begin position="77"/>
        <end position="329"/>
    </location>
</feature>
<dbReference type="RefSeq" id="WP_068954792.1">
    <property type="nucleotide sequence ID" value="NZ_LGLV01000008.1"/>
</dbReference>
<dbReference type="InterPro" id="IPR007324">
    <property type="entry name" value="Sugar-bd_dom_put"/>
</dbReference>
<proteinExistence type="inferred from homology"/>
<comment type="caution">
    <text evidence="6">The sequence shown here is derived from an EMBL/GenBank/DDBJ whole genome shotgun (WGS) entry which is preliminary data.</text>
</comment>
<evidence type="ECO:0000313" key="7">
    <source>
        <dbReference type="Proteomes" id="UP000093111"/>
    </source>
</evidence>
<accession>A0A1C7P153</accession>
<evidence type="ECO:0000256" key="4">
    <source>
        <dbReference type="ARBA" id="ARBA00023163"/>
    </source>
</evidence>